<evidence type="ECO:0000256" key="1">
    <source>
        <dbReference type="SAM" id="SignalP"/>
    </source>
</evidence>
<dbReference type="Proteomes" id="UP000318758">
    <property type="component" value="Chromosome"/>
</dbReference>
<dbReference type="EMBL" id="CP041153">
    <property type="protein sequence ID" value="QDF74068.1"/>
    <property type="molecule type" value="Genomic_DNA"/>
</dbReference>
<dbReference type="RefSeq" id="WP_033538997.1">
    <property type="nucleotide sequence ID" value="NZ_CP041153.1"/>
</dbReference>
<evidence type="ECO:0000313" key="2">
    <source>
        <dbReference type="EMBL" id="QDF74068.1"/>
    </source>
</evidence>
<protein>
    <recommendedName>
        <fullName evidence="4">Lipoprotein</fullName>
    </recommendedName>
</protein>
<name>A0ABX5WHU8_9GAMM</name>
<sequence>MRKLSINLFFACLVLFITGCTNTAVRHHQDYQEAAKNVGSVVIFPADVEVELIVFDGDNERLTEKEDLIRAELHSIAKTKLEQENLKVIEFNFKQEAENDENFAYAVTQVKEAWNLAKQEMYKKGVVSEKNKADFQTNLGSILNFVAEKTNADSALLIHFNAYEKSDGVIAKDVTTSILVGLLTAGAVVPVQATQGSFIDVALIETTSGKILWANRRVGAAANSSVADGVLKELPDLVWKTEVPITAEAAPEQIAVEQTAPENVASELATSEAGDTSKQ</sequence>
<accession>A0ABX5WHU8</accession>
<dbReference type="PROSITE" id="PS51257">
    <property type="entry name" value="PROKAR_LIPOPROTEIN"/>
    <property type="match status" value="1"/>
</dbReference>
<evidence type="ECO:0008006" key="4">
    <source>
        <dbReference type="Google" id="ProtNLM"/>
    </source>
</evidence>
<reference evidence="2 3" key="1">
    <citation type="submission" date="2019-06" db="EMBL/GenBank/DDBJ databases">
        <title>Complete genome of Shewanella marisflavi ECSMB14101, a mussel settlement-inducing bacterium isolated from East China Sea.</title>
        <authorList>
            <person name="Yang J."/>
            <person name="Liang X."/>
            <person name="Chang R."/>
            <person name="Peng L."/>
        </authorList>
    </citation>
    <scope>NUCLEOTIDE SEQUENCE [LARGE SCALE GENOMIC DNA]</scope>
    <source>
        <strain evidence="2 3">ECSMB14101</strain>
    </source>
</reference>
<keyword evidence="3" id="KW-1185">Reference proteome</keyword>
<keyword evidence="1" id="KW-0732">Signal</keyword>
<evidence type="ECO:0000313" key="3">
    <source>
        <dbReference type="Proteomes" id="UP000318758"/>
    </source>
</evidence>
<feature type="signal peptide" evidence="1">
    <location>
        <begin position="1"/>
        <end position="23"/>
    </location>
</feature>
<proteinExistence type="predicted"/>
<organism evidence="2 3">
    <name type="scientific">Shewanella marisflavi</name>
    <dbReference type="NCBI Taxonomy" id="260364"/>
    <lineage>
        <taxon>Bacteria</taxon>
        <taxon>Pseudomonadati</taxon>
        <taxon>Pseudomonadota</taxon>
        <taxon>Gammaproteobacteria</taxon>
        <taxon>Alteromonadales</taxon>
        <taxon>Shewanellaceae</taxon>
        <taxon>Shewanella</taxon>
    </lineage>
</organism>
<feature type="chain" id="PRO_5045894190" description="Lipoprotein" evidence="1">
    <location>
        <begin position="24"/>
        <end position="279"/>
    </location>
</feature>
<gene>
    <name evidence="2" type="ORF">FGA12_02215</name>
</gene>